<evidence type="ECO:0000313" key="2">
    <source>
        <dbReference type="EMBL" id="KAE9046204.1"/>
    </source>
</evidence>
<organism evidence="2 4">
    <name type="scientific">Phytophthora rubi</name>
    <dbReference type="NCBI Taxonomy" id="129364"/>
    <lineage>
        <taxon>Eukaryota</taxon>
        <taxon>Sar</taxon>
        <taxon>Stramenopiles</taxon>
        <taxon>Oomycota</taxon>
        <taxon>Peronosporomycetes</taxon>
        <taxon>Peronosporales</taxon>
        <taxon>Peronosporaceae</taxon>
        <taxon>Phytophthora</taxon>
    </lineage>
</organism>
<dbReference type="Proteomes" id="UP000429607">
    <property type="component" value="Unassembled WGS sequence"/>
</dbReference>
<dbReference type="OrthoDB" id="118048at2759"/>
<sequence length="186" mass="20758">MKSEPLSRALTSANSFDERLRDVFSWHAATEVLDEYLSSVRIDEDNPAFLFDWQVDNVIAFVAAANNLNAAQAPPWLRTLPPNITAGSFVDDVMITLQPLAGDRCGHLMLAPNTLQQYGRIVSELLALQNDEFLQNAAQVALPVVNGNEPRLAITHHLADTRVHRAQANNLRPNRRNGQPLRQLFI</sequence>
<evidence type="ECO:0000313" key="5">
    <source>
        <dbReference type="Proteomes" id="UP000434957"/>
    </source>
</evidence>
<dbReference type="Proteomes" id="UP000434957">
    <property type="component" value="Unassembled WGS sequence"/>
</dbReference>
<evidence type="ECO:0000313" key="3">
    <source>
        <dbReference type="EMBL" id="KAE9354991.1"/>
    </source>
</evidence>
<evidence type="ECO:0000313" key="6">
    <source>
        <dbReference type="Proteomes" id="UP000435112"/>
    </source>
</evidence>
<dbReference type="Proteomes" id="UP000435112">
    <property type="component" value="Unassembled WGS sequence"/>
</dbReference>
<accession>A0A6A3NLH7</accession>
<proteinExistence type="predicted"/>
<name>A0A6A3NLH7_9STRA</name>
<gene>
    <name evidence="2" type="ORF">PR001_g4663</name>
    <name evidence="1" type="ORF">PR002_g15347</name>
    <name evidence="3" type="ORF">PR003_g3072</name>
</gene>
<evidence type="ECO:0000313" key="1">
    <source>
        <dbReference type="EMBL" id="KAE9010465.1"/>
    </source>
</evidence>
<keyword evidence="5" id="KW-1185">Reference proteome</keyword>
<protein>
    <submittedName>
        <fullName evidence="2">Uncharacterized protein</fullName>
    </submittedName>
</protein>
<dbReference type="EMBL" id="QXFU01001110">
    <property type="protein sequence ID" value="KAE9010465.1"/>
    <property type="molecule type" value="Genomic_DNA"/>
</dbReference>
<dbReference type="AlphaFoldDB" id="A0A6A3NLH7"/>
<evidence type="ECO:0000313" key="4">
    <source>
        <dbReference type="Proteomes" id="UP000429607"/>
    </source>
</evidence>
<reference evidence="4 6" key="1">
    <citation type="submission" date="2018-09" db="EMBL/GenBank/DDBJ databases">
        <title>Genomic investigation of the strawberry pathogen Phytophthora fragariae indicates pathogenicity is determined by transcriptional variation in three key races.</title>
        <authorList>
            <person name="Adams T.M."/>
            <person name="Armitage A.D."/>
            <person name="Sobczyk M.K."/>
            <person name="Bates H.J."/>
            <person name="Dunwell J.M."/>
            <person name="Nellist C.F."/>
            <person name="Harrison R.J."/>
        </authorList>
    </citation>
    <scope>NUCLEOTIDE SEQUENCE [LARGE SCALE GENOMIC DNA]</scope>
    <source>
        <strain evidence="2 4">SCRP249</strain>
        <strain evidence="1 6">SCRP324</strain>
        <strain evidence="3 5">SCRP333</strain>
    </source>
</reference>
<comment type="caution">
    <text evidence="2">The sequence shown here is derived from an EMBL/GenBank/DDBJ whole genome shotgun (WGS) entry which is preliminary data.</text>
</comment>
<dbReference type="EMBL" id="QXFT01000103">
    <property type="protein sequence ID" value="KAE9354991.1"/>
    <property type="molecule type" value="Genomic_DNA"/>
</dbReference>
<dbReference type="EMBL" id="QXFV01000195">
    <property type="protein sequence ID" value="KAE9046204.1"/>
    <property type="molecule type" value="Genomic_DNA"/>
</dbReference>